<accession>A0A6A6VX63</accession>
<proteinExistence type="predicted"/>
<gene>
    <name evidence="2" type="ORF">EJ05DRAFT_489117</name>
</gene>
<dbReference type="GeneID" id="54486818"/>
<dbReference type="OrthoDB" id="5403747at2759"/>
<dbReference type="AlphaFoldDB" id="A0A6A6VX63"/>
<evidence type="ECO:0000256" key="1">
    <source>
        <dbReference type="SAM" id="MobiDB-lite"/>
    </source>
</evidence>
<organism evidence="2 3">
    <name type="scientific">Pseudovirgaria hyperparasitica</name>
    <dbReference type="NCBI Taxonomy" id="470096"/>
    <lineage>
        <taxon>Eukaryota</taxon>
        <taxon>Fungi</taxon>
        <taxon>Dikarya</taxon>
        <taxon>Ascomycota</taxon>
        <taxon>Pezizomycotina</taxon>
        <taxon>Dothideomycetes</taxon>
        <taxon>Dothideomycetes incertae sedis</taxon>
        <taxon>Acrospermales</taxon>
        <taxon>Acrospermaceae</taxon>
        <taxon>Pseudovirgaria</taxon>
    </lineage>
</organism>
<protein>
    <submittedName>
        <fullName evidence="2">Uncharacterized protein</fullName>
    </submittedName>
</protein>
<dbReference type="RefSeq" id="XP_033596847.1">
    <property type="nucleotide sequence ID" value="XM_033745764.1"/>
</dbReference>
<reference evidence="2" key="1">
    <citation type="journal article" date="2020" name="Stud. Mycol.">
        <title>101 Dothideomycetes genomes: a test case for predicting lifestyles and emergence of pathogens.</title>
        <authorList>
            <person name="Haridas S."/>
            <person name="Albert R."/>
            <person name="Binder M."/>
            <person name="Bloem J."/>
            <person name="Labutti K."/>
            <person name="Salamov A."/>
            <person name="Andreopoulos B."/>
            <person name="Baker S."/>
            <person name="Barry K."/>
            <person name="Bills G."/>
            <person name="Bluhm B."/>
            <person name="Cannon C."/>
            <person name="Castanera R."/>
            <person name="Culley D."/>
            <person name="Daum C."/>
            <person name="Ezra D."/>
            <person name="Gonzalez J."/>
            <person name="Henrissat B."/>
            <person name="Kuo A."/>
            <person name="Liang C."/>
            <person name="Lipzen A."/>
            <person name="Lutzoni F."/>
            <person name="Magnuson J."/>
            <person name="Mondo S."/>
            <person name="Nolan M."/>
            <person name="Ohm R."/>
            <person name="Pangilinan J."/>
            <person name="Park H.-J."/>
            <person name="Ramirez L."/>
            <person name="Alfaro M."/>
            <person name="Sun H."/>
            <person name="Tritt A."/>
            <person name="Yoshinaga Y."/>
            <person name="Zwiers L.-H."/>
            <person name="Turgeon B."/>
            <person name="Goodwin S."/>
            <person name="Spatafora J."/>
            <person name="Crous P."/>
            <person name="Grigoriev I."/>
        </authorList>
    </citation>
    <scope>NUCLEOTIDE SEQUENCE</scope>
    <source>
        <strain evidence="2">CBS 121739</strain>
    </source>
</reference>
<evidence type="ECO:0000313" key="3">
    <source>
        <dbReference type="Proteomes" id="UP000799437"/>
    </source>
</evidence>
<evidence type="ECO:0000313" key="2">
    <source>
        <dbReference type="EMBL" id="KAF2754396.1"/>
    </source>
</evidence>
<sequence>MAPKVVDTTTSDTAVTFTEKEMFMLASAWQCMSEQPKIDMDKLAKICGYTAGSCSVTFGKLKRKIKALGDSNSDITAAPPSTPKSGGRKRKPKENEGEESPTKKVRNVKAPAKVDPEEESPEPEVKDESH</sequence>
<dbReference type="EMBL" id="ML996580">
    <property type="protein sequence ID" value="KAF2754396.1"/>
    <property type="molecule type" value="Genomic_DNA"/>
</dbReference>
<dbReference type="Proteomes" id="UP000799437">
    <property type="component" value="Unassembled WGS sequence"/>
</dbReference>
<name>A0A6A6VX63_9PEZI</name>
<feature type="region of interest" description="Disordered" evidence="1">
    <location>
        <begin position="68"/>
        <end position="130"/>
    </location>
</feature>
<keyword evidence="3" id="KW-1185">Reference proteome</keyword>